<feature type="domain" description="C2" evidence="2">
    <location>
        <begin position="6"/>
        <end position="122"/>
    </location>
</feature>
<dbReference type="InterPro" id="IPR000008">
    <property type="entry name" value="C2_dom"/>
</dbReference>
<feature type="region of interest" description="Disordered" evidence="1">
    <location>
        <begin position="287"/>
        <end position="428"/>
    </location>
</feature>
<proteinExistence type="predicted"/>
<evidence type="ECO:0000256" key="1">
    <source>
        <dbReference type="SAM" id="MobiDB-lite"/>
    </source>
</evidence>
<dbReference type="InterPro" id="IPR052981">
    <property type="entry name" value="Ingression_C2_domain"/>
</dbReference>
<keyword evidence="4" id="KW-1185">Reference proteome</keyword>
<dbReference type="SUPFAM" id="SSF49562">
    <property type="entry name" value="C2 domain (Calcium/lipid-binding domain, CaLB)"/>
    <property type="match status" value="1"/>
</dbReference>
<dbReference type="Proteomes" id="UP001479436">
    <property type="component" value="Unassembled WGS sequence"/>
</dbReference>
<feature type="compositionally biased region" description="Polar residues" evidence="1">
    <location>
        <begin position="398"/>
        <end position="412"/>
    </location>
</feature>
<accession>A0ABR2WXY0</accession>
<feature type="compositionally biased region" description="Basic and acidic residues" evidence="1">
    <location>
        <begin position="182"/>
        <end position="206"/>
    </location>
</feature>
<organism evidence="3 4">
    <name type="scientific">Basidiobolus ranarum</name>
    <dbReference type="NCBI Taxonomy" id="34480"/>
    <lineage>
        <taxon>Eukaryota</taxon>
        <taxon>Fungi</taxon>
        <taxon>Fungi incertae sedis</taxon>
        <taxon>Zoopagomycota</taxon>
        <taxon>Entomophthoromycotina</taxon>
        <taxon>Basidiobolomycetes</taxon>
        <taxon>Basidiobolales</taxon>
        <taxon>Basidiobolaceae</taxon>
        <taxon>Basidiobolus</taxon>
    </lineage>
</organism>
<dbReference type="PROSITE" id="PS50004">
    <property type="entry name" value="C2"/>
    <property type="match status" value="1"/>
</dbReference>
<feature type="compositionally biased region" description="Basic and acidic residues" evidence="1">
    <location>
        <begin position="354"/>
        <end position="367"/>
    </location>
</feature>
<dbReference type="Pfam" id="PF00168">
    <property type="entry name" value="C2"/>
    <property type="match status" value="1"/>
</dbReference>
<dbReference type="InterPro" id="IPR035892">
    <property type="entry name" value="C2_domain_sf"/>
</dbReference>
<dbReference type="PANTHER" id="PTHR47052:SF3">
    <property type="entry name" value="INGRESSION PROTEIN 1"/>
    <property type="match status" value="1"/>
</dbReference>
<feature type="compositionally biased region" description="Low complexity" evidence="1">
    <location>
        <begin position="287"/>
        <end position="303"/>
    </location>
</feature>
<name>A0ABR2WXY0_9FUNG</name>
<gene>
    <name evidence="3" type="ORF">K7432_004571</name>
</gene>
<feature type="region of interest" description="Disordered" evidence="1">
    <location>
        <begin position="178"/>
        <end position="213"/>
    </location>
</feature>
<sequence>MSTQVPPLFMLMHKGSRKPKKNLGVLEIKPCQGRGLRVVQKIGKQDPYIQIEHGVRSQRTKADKNGGQKPRWEDNFKFDIFEGDTIVRVQCLDQNLRDSSLIGQRTIDFAPVLRSYQWDGWFGLTSQGECAGDVYLEFTYYPGPDIPKPVNPPKPAVHRVTLTPAEILNQMKESEDALPPLQHKDSNESPTDAEKGPCKKIIESPKSESSVDTIRDELSSMKLDANISTTSLPNIQRGNSPKIHPQASPHHYEKLPHHAQMNHTHSIAHRNSEPIIYPNGHFYPHSEMGSSESLSSPYMMSPPSQIPRMGGVHSSGRLPSKPASLGGPGSPHLTVDRRRSKLIGPRRANSTPQEHLRESSQLPRRDTPSPSPSQLSYEYTPTDYRHSYPYLPEFPTDPQRSPYSHGYSSPQDSWAVPQFPSSPFPPPPPGVEYPVGPAFMVPPHMYSDPSFYDENFRPRVSEAVAPADCR</sequence>
<reference evidence="3 4" key="1">
    <citation type="submission" date="2023-04" db="EMBL/GenBank/DDBJ databases">
        <title>Genome of Basidiobolus ranarum AG-B5.</title>
        <authorList>
            <person name="Stajich J.E."/>
            <person name="Carter-House D."/>
            <person name="Gryganskyi A."/>
        </authorList>
    </citation>
    <scope>NUCLEOTIDE SEQUENCE [LARGE SCALE GENOMIC DNA]</scope>
    <source>
        <strain evidence="3 4">AG-B5</strain>
    </source>
</reference>
<dbReference type="EMBL" id="JASJQH010000160">
    <property type="protein sequence ID" value="KAK9766379.1"/>
    <property type="molecule type" value="Genomic_DNA"/>
</dbReference>
<evidence type="ECO:0000313" key="3">
    <source>
        <dbReference type="EMBL" id="KAK9766379.1"/>
    </source>
</evidence>
<evidence type="ECO:0000259" key="2">
    <source>
        <dbReference type="PROSITE" id="PS50004"/>
    </source>
</evidence>
<comment type="caution">
    <text evidence="3">The sequence shown here is derived from an EMBL/GenBank/DDBJ whole genome shotgun (WGS) entry which is preliminary data.</text>
</comment>
<dbReference type="SMART" id="SM00239">
    <property type="entry name" value="C2"/>
    <property type="match status" value="1"/>
</dbReference>
<evidence type="ECO:0000313" key="4">
    <source>
        <dbReference type="Proteomes" id="UP001479436"/>
    </source>
</evidence>
<dbReference type="PANTHER" id="PTHR47052">
    <property type="entry name" value="CONSERVED SERINE PROLINE-RICH PROTEIN (AFU_ORTHOLOGUE AFUA_2G01790)"/>
    <property type="match status" value="1"/>
</dbReference>
<protein>
    <recommendedName>
        <fullName evidence="2">C2 domain-containing protein</fullName>
    </recommendedName>
</protein>
<dbReference type="Gene3D" id="2.60.40.150">
    <property type="entry name" value="C2 domain"/>
    <property type="match status" value="1"/>
</dbReference>